<feature type="domain" description="EF-hand" evidence="4">
    <location>
        <begin position="37"/>
        <end position="72"/>
    </location>
</feature>
<dbReference type="PANTHER" id="PTHR23048">
    <property type="entry name" value="MYOSIN LIGHT CHAIN 1, 3"/>
    <property type="match status" value="1"/>
</dbReference>
<feature type="non-terminal residue" evidence="5">
    <location>
        <position position="170"/>
    </location>
</feature>
<organism evidence="5 6">
    <name type="scientific">Sinanodonta woodiana</name>
    <name type="common">Chinese pond mussel</name>
    <name type="synonym">Anodonta woodiana</name>
    <dbReference type="NCBI Taxonomy" id="1069815"/>
    <lineage>
        <taxon>Eukaryota</taxon>
        <taxon>Metazoa</taxon>
        <taxon>Spiralia</taxon>
        <taxon>Lophotrochozoa</taxon>
        <taxon>Mollusca</taxon>
        <taxon>Bivalvia</taxon>
        <taxon>Autobranchia</taxon>
        <taxon>Heteroconchia</taxon>
        <taxon>Palaeoheterodonta</taxon>
        <taxon>Unionida</taxon>
        <taxon>Unionoidea</taxon>
        <taxon>Unionidae</taxon>
        <taxon>Unioninae</taxon>
        <taxon>Sinanodonta</taxon>
    </lineage>
</organism>
<accession>A0ABD3WKP3</accession>
<dbReference type="SMART" id="SM00054">
    <property type="entry name" value="EFh"/>
    <property type="match status" value="4"/>
</dbReference>
<keyword evidence="6" id="KW-1185">Reference proteome</keyword>
<dbReference type="InterPro" id="IPR050230">
    <property type="entry name" value="CALM/Myosin/TropC-like"/>
</dbReference>
<keyword evidence="2" id="KW-0106">Calcium</keyword>
<sequence>MCPCTRRKVAKQLLEHHSPSVNIELLFTYLQEQLTEKDIEECRNIFSLFDTNGNGSITTQELSLTMKSLGIYSSECEIQDMMNELDVTGSGSIEFPEFLTLMSRKMNDNETEEELSEAFRVFDKEGNGFISSAELREVMVSLGDKLTEEEVEEMLRTADINGDGHINYDC</sequence>
<dbReference type="CDD" id="cd00051">
    <property type="entry name" value="EFh"/>
    <property type="match status" value="2"/>
</dbReference>
<keyword evidence="3" id="KW-0514">Muscle protein</keyword>
<evidence type="ECO:0000313" key="5">
    <source>
        <dbReference type="EMBL" id="KAL3874520.1"/>
    </source>
</evidence>
<dbReference type="PROSITE" id="PS00018">
    <property type="entry name" value="EF_HAND_1"/>
    <property type="match status" value="1"/>
</dbReference>
<dbReference type="PROSITE" id="PS50222">
    <property type="entry name" value="EF_HAND_2"/>
    <property type="match status" value="4"/>
</dbReference>
<reference evidence="5 6" key="1">
    <citation type="submission" date="2024-11" db="EMBL/GenBank/DDBJ databases">
        <title>Chromosome-level genome assembly of the freshwater bivalve Anodonta woodiana.</title>
        <authorList>
            <person name="Chen X."/>
        </authorList>
    </citation>
    <scope>NUCLEOTIDE SEQUENCE [LARGE SCALE GENOMIC DNA]</scope>
    <source>
        <strain evidence="5">MN2024</strain>
        <tissue evidence="5">Gills</tissue>
    </source>
</reference>
<proteinExistence type="predicted"/>
<dbReference type="SUPFAM" id="SSF47473">
    <property type="entry name" value="EF-hand"/>
    <property type="match status" value="1"/>
</dbReference>
<comment type="caution">
    <text evidence="5">The sequence shown here is derived from an EMBL/GenBank/DDBJ whole genome shotgun (WGS) entry which is preliminary data.</text>
</comment>
<dbReference type="PANTHER" id="PTHR23048:SF0">
    <property type="entry name" value="CALMODULIN LIKE 3"/>
    <property type="match status" value="1"/>
</dbReference>
<protein>
    <recommendedName>
        <fullName evidence="4">EF-hand domain-containing protein</fullName>
    </recommendedName>
</protein>
<evidence type="ECO:0000259" key="4">
    <source>
        <dbReference type="PROSITE" id="PS50222"/>
    </source>
</evidence>
<dbReference type="InterPro" id="IPR011992">
    <property type="entry name" value="EF-hand-dom_pair"/>
</dbReference>
<evidence type="ECO:0000256" key="3">
    <source>
        <dbReference type="ARBA" id="ARBA00023179"/>
    </source>
</evidence>
<feature type="domain" description="EF-hand" evidence="4">
    <location>
        <begin position="146"/>
        <end position="170"/>
    </location>
</feature>
<evidence type="ECO:0000313" key="6">
    <source>
        <dbReference type="Proteomes" id="UP001634394"/>
    </source>
</evidence>
<keyword evidence="1" id="KW-0677">Repeat</keyword>
<dbReference type="Pfam" id="PF13499">
    <property type="entry name" value="EF-hand_7"/>
    <property type="match status" value="2"/>
</dbReference>
<feature type="domain" description="EF-hand" evidence="4">
    <location>
        <begin position="110"/>
        <end position="145"/>
    </location>
</feature>
<dbReference type="FunFam" id="1.10.238.10:FF:000001">
    <property type="entry name" value="Calmodulin 1"/>
    <property type="match status" value="1"/>
</dbReference>
<dbReference type="InterPro" id="IPR018247">
    <property type="entry name" value="EF_Hand_1_Ca_BS"/>
</dbReference>
<dbReference type="Proteomes" id="UP001634394">
    <property type="component" value="Unassembled WGS sequence"/>
</dbReference>
<feature type="domain" description="EF-hand" evidence="4">
    <location>
        <begin position="73"/>
        <end position="108"/>
    </location>
</feature>
<dbReference type="EMBL" id="JBJQND010000006">
    <property type="protein sequence ID" value="KAL3874520.1"/>
    <property type="molecule type" value="Genomic_DNA"/>
</dbReference>
<name>A0ABD3WKP3_SINWO</name>
<dbReference type="AlphaFoldDB" id="A0ABD3WKP3"/>
<evidence type="ECO:0000256" key="1">
    <source>
        <dbReference type="ARBA" id="ARBA00022737"/>
    </source>
</evidence>
<dbReference type="Gene3D" id="1.10.238.10">
    <property type="entry name" value="EF-hand"/>
    <property type="match status" value="2"/>
</dbReference>
<gene>
    <name evidence="5" type="ORF">ACJMK2_037526</name>
</gene>
<dbReference type="InterPro" id="IPR002048">
    <property type="entry name" value="EF_hand_dom"/>
</dbReference>
<evidence type="ECO:0000256" key="2">
    <source>
        <dbReference type="ARBA" id="ARBA00022837"/>
    </source>
</evidence>